<dbReference type="PROSITE" id="PS51318">
    <property type="entry name" value="TAT"/>
    <property type="match status" value="1"/>
</dbReference>
<dbReference type="InterPro" id="IPR011048">
    <property type="entry name" value="Haem_d1_sf"/>
</dbReference>
<evidence type="ECO:0000256" key="2">
    <source>
        <dbReference type="ARBA" id="ARBA00022526"/>
    </source>
</evidence>
<comment type="caution">
    <text evidence="3">The sequence shown here is derived from an EMBL/GenBank/DDBJ whole genome shotgun (WGS) entry which is preliminary data.</text>
</comment>
<dbReference type="AlphaFoldDB" id="A0A3M4L9T9"/>
<comment type="similarity">
    <text evidence="1">Belongs to the cycloisomerase 2 family.</text>
</comment>
<sequence>MHGDDQDAGTRLPASNGATRRTVLKQMGTVAGISALGALLPPSLAQAASLLNNNAESRRNTPMYAYVGSRTTRERNARGEGITVYKVDQEAGTLALVQVVKDLVNPSFLALNKAGDRLYTVHGDLTEVSAFSVDKATGKLTFINRQSCEGKNPVHLALDPTQRFLVVSNHIGGSLAVMNVAEDGSLGSINQLLKLEGPLGPHRVEQPFAKPHFNPFDPSGKFVLVPDKGLDRVFSFKFDNGKLYPADQPFVVSREGSGPRHLAFHPKAGFAYVINELDSSVTTYRFDALTGALTPIQVLPSLPATFTGNSRASEIEIDRSGRFLYASNRGYDSVAVFAVDQGTGMLSPVEFMPTDGKTPRFFTLTPNERFLFALNEDSDTIISMATDAKTGALSKTGFTVSTGSPVCMIFSA</sequence>
<keyword evidence="2" id="KW-0313">Glucose metabolism</keyword>
<dbReference type="SUPFAM" id="SSF51004">
    <property type="entry name" value="C-terminal (heme d1) domain of cytochrome cd1-nitrite reductase"/>
    <property type="match status" value="1"/>
</dbReference>
<reference evidence="3 4" key="1">
    <citation type="submission" date="2018-08" db="EMBL/GenBank/DDBJ databases">
        <title>Recombination of ecologically and evolutionarily significant loci maintains genetic cohesion in the Pseudomonas syringae species complex.</title>
        <authorList>
            <person name="Dillon M."/>
            <person name="Thakur S."/>
            <person name="Almeida R.N.D."/>
            <person name="Weir B.S."/>
            <person name="Guttman D.S."/>
        </authorList>
    </citation>
    <scope>NUCLEOTIDE SEQUENCE [LARGE SCALE GENOMIC DNA]</scope>
    <source>
        <strain evidence="3 4">ICMP 19074</strain>
    </source>
</reference>
<dbReference type="GO" id="GO:0006006">
    <property type="term" value="P:glucose metabolic process"/>
    <property type="evidence" value="ECO:0007669"/>
    <property type="project" value="UniProtKB-KW"/>
</dbReference>
<dbReference type="Pfam" id="PF10282">
    <property type="entry name" value="Lactonase"/>
    <property type="match status" value="1"/>
</dbReference>
<dbReference type="InterPro" id="IPR019405">
    <property type="entry name" value="Lactonase_7-beta_prop"/>
</dbReference>
<dbReference type="PANTHER" id="PTHR30344">
    <property type="entry name" value="6-PHOSPHOGLUCONOLACTONASE-RELATED"/>
    <property type="match status" value="1"/>
</dbReference>
<name>A0A3M4L9T9_PSESF</name>
<evidence type="ECO:0000313" key="4">
    <source>
        <dbReference type="Proteomes" id="UP000273140"/>
    </source>
</evidence>
<dbReference type="GO" id="GO:0005829">
    <property type="term" value="C:cytosol"/>
    <property type="evidence" value="ECO:0007669"/>
    <property type="project" value="TreeGrafter"/>
</dbReference>
<evidence type="ECO:0000256" key="1">
    <source>
        <dbReference type="ARBA" id="ARBA00005564"/>
    </source>
</evidence>
<dbReference type="Gene3D" id="2.130.10.10">
    <property type="entry name" value="YVTN repeat-like/Quinoprotein amine dehydrogenase"/>
    <property type="match status" value="1"/>
</dbReference>
<keyword evidence="2" id="KW-0119">Carbohydrate metabolism</keyword>
<dbReference type="InterPro" id="IPR050282">
    <property type="entry name" value="Cycloisomerase_2"/>
</dbReference>
<organism evidence="3 4">
    <name type="scientific">Pseudomonas syringae pv. actinidiae</name>
    <dbReference type="NCBI Taxonomy" id="103796"/>
    <lineage>
        <taxon>Bacteria</taxon>
        <taxon>Pseudomonadati</taxon>
        <taxon>Pseudomonadota</taxon>
        <taxon>Gammaproteobacteria</taxon>
        <taxon>Pseudomonadales</taxon>
        <taxon>Pseudomonadaceae</taxon>
        <taxon>Pseudomonas</taxon>
        <taxon>Pseudomonas syringae</taxon>
    </lineage>
</organism>
<evidence type="ECO:0000313" key="3">
    <source>
        <dbReference type="EMBL" id="RMQ38237.1"/>
    </source>
</evidence>
<dbReference type="PANTHER" id="PTHR30344:SF1">
    <property type="entry name" value="6-PHOSPHOGLUCONOLACTONASE"/>
    <property type="match status" value="1"/>
</dbReference>
<accession>A0A3M4L9T9</accession>
<dbReference type="Proteomes" id="UP000273140">
    <property type="component" value="Unassembled WGS sequence"/>
</dbReference>
<protein>
    <submittedName>
        <fullName evidence="3">6-phosphogluconolactonase</fullName>
    </submittedName>
</protein>
<gene>
    <name evidence="3" type="ORF">ALQ07_03308</name>
</gene>
<dbReference type="GO" id="GO:0017057">
    <property type="term" value="F:6-phosphogluconolactonase activity"/>
    <property type="evidence" value="ECO:0007669"/>
    <property type="project" value="TreeGrafter"/>
</dbReference>
<dbReference type="InterPro" id="IPR015943">
    <property type="entry name" value="WD40/YVTN_repeat-like_dom_sf"/>
</dbReference>
<dbReference type="InterPro" id="IPR006311">
    <property type="entry name" value="TAT_signal"/>
</dbReference>
<dbReference type="EMBL" id="RBRB01000028">
    <property type="protein sequence ID" value="RMQ38237.1"/>
    <property type="molecule type" value="Genomic_DNA"/>
</dbReference>
<proteinExistence type="inferred from homology"/>